<dbReference type="InterPro" id="IPR004045">
    <property type="entry name" value="Glutathione_S-Trfase_N"/>
</dbReference>
<dbReference type="CDD" id="cd00299">
    <property type="entry name" value="GST_C_family"/>
    <property type="match status" value="1"/>
</dbReference>
<evidence type="ECO:0000313" key="3">
    <source>
        <dbReference type="EMBL" id="KAK2592605.1"/>
    </source>
</evidence>
<dbReference type="SUPFAM" id="SSF52833">
    <property type="entry name" value="Thioredoxin-like"/>
    <property type="match status" value="1"/>
</dbReference>
<dbReference type="Gene3D" id="1.20.1050.10">
    <property type="match status" value="1"/>
</dbReference>
<feature type="domain" description="GST N-terminal" evidence="1">
    <location>
        <begin position="20"/>
        <end position="90"/>
    </location>
</feature>
<reference evidence="3" key="1">
    <citation type="submission" date="2023-06" db="EMBL/GenBank/DDBJ databases">
        <title>Conoideocrella luteorostrata (Hypocreales: Clavicipitaceae), a potential biocontrol fungus for elongate hemlock scale in United States Christmas tree production areas.</title>
        <authorList>
            <person name="Barrett H."/>
            <person name="Lovett B."/>
            <person name="Macias A.M."/>
            <person name="Stajich J.E."/>
            <person name="Kasson M.T."/>
        </authorList>
    </citation>
    <scope>NUCLEOTIDE SEQUENCE</scope>
    <source>
        <strain evidence="3">ARSEF 14590</strain>
    </source>
</reference>
<dbReference type="InterPro" id="IPR054416">
    <property type="entry name" value="GST_UstS-like_C"/>
</dbReference>
<dbReference type="Proteomes" id="UP001251528">
    <property type="component" value="Unassembled WGS sequence"/>
</dbReference>
<comment type="caution">
    <text evidence="3">The sequence shown here is derived from an EMBL/GenBank/DDBJ whole genome shotgun (WGS) entry which is preliminary data.</text>
</comment>
<dbReference type="AlphaFoldDB" id="A0AAJ0FXK2"/>
<gene>
    <name evidence="3" type="ORF">QQS21_009712</name>
</gene>
<evidence type="ECO:0000259" key="2">
    <source>
        <dbReference type="Pfam" id="PF22041"/>
    </source>
</evidence>
<dbReference type="EMBL" id="JASWJB010000257">
    <property type="protein sequence ID" value="KAK2592605.1"/>
    <property type="molecule type" value="Genomic_DNA"/>
</dbReference>
<evidence type="ECO:0008006" key="5">
    <source>
        <dbReference type="Google" id="ProtNLM"/>
    </source>
</evidence>
<sequence>MSSEQITLLDLPSKDPCSTWSLNPWKTRLILNFKGLDYKTEWTEYPDIKPKIEPHLPPNETGTPYTIPTIKLGDGTWIMDSRKIAAAIEKLHPQPCLHMDSPYLPKVEEILPKIFQNVIPFCYNRIPINLLNEASTQYWYTTRAERVGMPVQEFEKKHGGEAAYEGAEPHLRQMTELLKETEGPFFMGTDVSYADFVWAAALVFFERVDKGMYREILKRTGDEGPHKLLLDGCAPWLKRNDH</sequence>
<keyword evidence="4" id="KW-1185">Reference proteome</keyword>
<evidence type="ECO:0000313" key="4">
    <source>
        <dbReference type="Proteomes" id="UP001251528"/>
    </source>
</evidence>
<accession>A0AAJ0FXK2</accession>
<evidence type="ECO:0000259" key="1">
    <source>
        <dbReference type="Pfam" id="PF13409"/>
    </source>
</evidence>
<dbReference type="Gene3D" id="3.40.30.10">
    <property type="entry name" value="Glutaredoxin"/>
    <property type="match status" value="1"/>
</dbReference>
<dbReference type="InterPro" id="IPR036249">
    <property type="entry name" value="Thioredoxin-like_sf"/>
</dbReference>
<protein>
    <recommendedName>
        <fullName evidence="5">GST N-terminal domain-containing protein</fullName>
    </recommendedName>
</protein>
<dbReference type="SUPFAM" id="SSF47616">
    <property type="entry name" value="GST C-terminal domain-like"/>
    <property type="match status" value="1"/>
</dbReference>
<organism evidence="3 4">
    <name type="scientific">Conoideocrella luteorostrata</name>
    <dbReference type="NCBI Taxonomy" id="1105319"/>
    <lineage>
        <taxon>Eukaryota</taxon>
        <taxon>Fungi</taxon>
        <taxon>Dikarya</taxon>
        <taxon>Ascomycota</taxon>
        <taxon>Pezizomycotina</taxon>
        <taxon>Sordariomycetes</taxon>
        <taxon>Hypocreomycetidae</taxon>
        <taxon>Hypocreales</taxon>
        <taxon>Clavicipitaceae</taxon>
        <taxon>Conoideocrella</taxon>
    </lineage>
</organism>
<proteinExistence type="predicted"/>
<dbReference type="Pfam" id="PF22041">
    <property type="entry name" value="GST_C_7"/>
    <property type="match status" value="1"/>
</dbReference>
<dbReference type="CDD" id="cd03038">
    <property type="entry name" value="GST_N_etherase_LigE"/>
    <property type="match status" value="1"/>
</dbReference>
<dbReference type="InterPro" id="IPR036282">
    <property type="entry name" value="Glutathione-S-Trfase_C_sf"/>
</dbReference>
<feature type="domain" description="Glutathione S-transferase UstS-like C-terminal" evidence="2">
    <location>
        <begin position="112"/>
        <end position="210"/>
    </location>
</feature>
<name>A0AAJ0FXK2_9HYPO</name>
<dbReference type="Pfam" id="PF13409">
    <property type="entry name" value="GST_N_2"/>
    <property type="match status" value="1"/>
</dbReference>